<dbReference type="PRINTS" id="PR00954">
    <property type="entry name" value="FLGMOTORFLIG"/>
</dbReference>
<evidence type="ECO:0000256" key="10">
    <source>
        <dbReference type="ARBA" id="ARBA00025598"/>
    </source>
</evidence>
<keyword evidence="16" id="KW-1185">Reference proteome</keyword>
<dbReference type="Pfam" id="PF14842">
    <property type="entry name" value="FliG_N"/>
    <property type="match status" value="1"/>
</dbReference>
<keyword evidence="15" id="KW-0966">Cell projection</keyword>
<organism evidence="15 16">
    <name type="scientific">Meinhardsimonia xiamenensis</name>
    <dbReference type="NCBI Taxonomy" id="990712"/>
    <lineage>
        <taxon>Bacteria</taxon>
        <taxon>Pseudomonadati</taxon>
        <taxon>Pseudomonadota</taxon>
        <taxon>Alphaproteobacteria</taxon>
        <taxon>Rhodobacterales</taxon>
        <taxon>Paracoccaceae</taxon>
        <taxon>Meinhardsimonia</taxon>
    </lineage>
</organism>
<evidence type="ECO:0000256" key="7">
    <source>
        <dbReference type="ARBA" id="ARBA00022779"/>
    </source>
</evidence>
<dbReference type="Proteomes" id="UP000199328">
    <property type="component" value="Unassembled WGS sequence"/>
</dbReference>
<evidence type="ECO:0000259" key="13">
    <source>
        <dbReference type="Pfam" id="PF14841"/>
    </source>
</evidence>
<keyword evidence="7" id="KW-0283">Flagellar rotation</keyword>
<comment type="similarity">
    <text evidence="3">Belongs to the FliG family.</text>
</comment>
<dbReference type="PANTHER" id="PTHR30534">
    <property type="entry name" value="FLAGELLAR MOTOR SWITCH PROTEIN FLIG"/>
    <property type="match status" value="1"/>
</dbReference>
<evidence type="ECO:0000256" key="1">
    <source>
        <dbReference type="ARBA" id="ARBA00004117"/>
    </source>
</evidence>
<keyword evidence="15" id="KW-0282">Flagellum</keyword>
<evidence type="ECO:0000256" key="8">
    <source>
        <dbReference type="ARBA" id="ARBA00023136"/>
    </source>
</evidence>
<evidence type="ECO:0000256" key="4">
    <source>
        <dbReference type="ARBA" id="ARBA00021870"/>
    </source>
</evidence>
<keyword evidence="9" id="KW-0975">Bacterial flagellum</keyword>
<dbReference type="InterPro" id="IPR000090">
    <property type="entry name" value="Flg_Motor_Flig"/>
</dbReference>
<feature type="domain" description="Flagellar motor switch protein FliG N-terminal" evidence="14">
    <location>
        <begin position="29"/>
        <end position="131"/>
    </location>
</feature>
<evidence type="ECO:0000256" key="3">
    <source>
        <dbReference type="ARBA" id="ARBA00010299"/>
    </source>
</evidence>
<keyword evidence="15" id="KW-0969">Cilium</keyword>
<feature type="region of interest" description="Disordered" evidence="11">
    <location>
        <begin position="1"/>
        <end position="28"/>
    </location>
</feature>
<dbReference type="GO" id="GO:0071973">
    <property type="term" value="P:bacterial-type flagellum-dependent cell motility"/>
    <property type="evidence" value="ECO:0007669"/>
    <property type="project" value="InterPro"/>
</dbReference>
<name>A0A1G9H1R6_9RHOB</name>
<evidence type="ECO:0000259" key="12">
    <source>
        <dbReference type="Pfam" id="PF01706"/>
    </source>
</evidence>
<dbReference type="InterPro" id="IPR028263">
    <property type="entry name" value="FliG_N"/>
</dbReference>
<keyword evidence="5" id="KW-1003">Cell membrane</keyword>
<feature type="compositionally biased region" description="Polar residues" evidence="11">
    <location>
        <begin position="1"/>
        <end position="19"/>
    </location>
</feature>
<evidence type="ECO:0000313" key="15">
    <source>
        <dbReference type="EMBL" id="SDL06896.1"/>
    </source>
</evidence>
<dbReference type="GO" id="GO:0003774">
    <property type="term" value="F:cytoskeletal motor activity"/>
    <property type="evidence" value="ECO:0007669"/>
    <property type="project" value="InterPro"/>
</dbReference>
<sequence length="358" mass="38871">MMEAQETTGSQEPRTQSPRVSEDSRAAGLSRRTKAAIIVRLLQAEGMSLPLSELPEAQQTALARDMARLRYIDRATLHAVAREFADELEGVGLAFPGDIDRALAALEGQISEHAAAALRREAGLGRDRDPWARLAELDPGRLARVLEEESVEVGAVMLSKLPVPRAAELLGRIPGERARRISLAVSRTTAVRPETVQRIGQAILERLEAEPPSAFTAEPVKRLGAILNVSPAATRNRVLEEIEAEDANFAEGVRRAIFTFVNIPARIDPRDVPKITRAVEPAELVRALAAASRLGEEKAAAEFILANMSQRMAGQLREEMEELGRLRPEEGEAAMTAVVTAIRALEEAGEIVLTAEEG</sequence>
<evidence type="ECO:0000259" key="14">
    <source>
        <dbReference type="Pfam" id="PF14842"/>
    </source>
</evidence>
<dbReference type="PANTHER" id="PTHR30534:SF0">
    <property type="entry name" value="FLAGELLAR MOTOR SWITCH PROTEIN FLIG"/>
    <property type="match status" value="1"/>
</dbReference>
<evidence type="ECO:0000313" key="16">
    <source>
        <dbReference type="Proteomes" id="UP000199328"/>
    </source>
</evidence>
<gene>
    <name evidence="15" type="ORF">SAMN05216257_11018</name>
</gene>
<dbReference type="Pfam" id="PF01706">
    <property type="entry name" value="FliG_C"/>
    <property type="match status" value="1"/>
</dbReference>
<protein>
    <recommendedName>
        <fullName evidence="4">Flagellar motor switch protein FliG</fullName>
    </recommendedName>
</protein>
<dbReference type="AlphaFoldDB" id="A0A1G9H1R6"/>
<proteinExistence type="inferred from homology"/>
<dbReference type="InterPro" id="IPR011002">
    <property type="entry name" value="FliG_a-hlx"/>
</dbReference>
<evidence type="ECO:0000256" key="2">
    <source>
        <dbReference type="ARBA" id="ARBA00004413"/>
    </source>
</evidence>
<accession>A0A1G9H1R6</accession>
<comment type="function">
    <text evidence="10">FliG is one of three proteins (FliG, FliN, FliM) that forms the rotor-mounted switch complex (C ring), located at the base of the basal body. This complex interacts with the CheY and CheZ chemotaxis proteins, in addition to contacting components of the motor that determine the direction of flagellar rotation.</text>
</comment>
<dbReference type="SUPFAM" id="SSF48029">
    <property type="entry name" value="FliG"/>
    <property type="match status" value="2"/>
</dbReference>
<dbReference type="STRING" id="990712.SAMN05216257_11018"/>
<dbReference type="InterPro" id="IPR023087">
    <property type="entry name" value="Flg_Motor_Flig_C"/>
</dbReference>
<feature type="domain" description="Flagellar motor switch protein FliG C-terminal" evidence="12">
    <location>
        <begin position="240"/>
        <end position="353"/>
    </location>
</feature>
<comment type="subcellular location">
    <subcellularLocation>
        <location evidence="1">Bacterial flagellum basal body</location>
    </subcellularLocation>
    <subcellularLocation>
        <location evidence="2">Cell membrane</location>
        <topology evidence="2">Peripheral membrane protein</topology>
        <orientation evidence="2">Cytoplasmic side</orientation>
    </subcellularLocation>
</comment>
<reference evidence="16" key="1">
    <citation type="submission" date="2016-10" db="EMBL/GenBank/DDBJ databases">
        <authorList>
            <person name="Varghese N."/>
            <person name="Submissions S."/>
        </authorList>
    </citation>
    <scope>NUCLEOTIDE SEQUENCE [LARGE SCALE GENOMIC DNA]</scope>
    <source>
        <strain evidence="16">CGMCC 1.10789</strain>
    </source>
</reference>
<dbReference type="Pfam" id="PF14841">
    <property type="entry name" value="FliG_M"/>
    <property type="match status" value="1"/>
</dbReference>
<evidence type="ECO:0000256" key="9">
    <source>
        <dbReference type="ARBA" id="ARBA00023143"/>
    </source>
</evidence>
<dbReference type="EMBL" id="FNFV01000010">
    <property type="protein sequence ID" value="SDL06896.1"/>
    <property type="molecule type" value="Genomic_DNA"/>
</dbReference>
<dbReference type="GO" id="GO:0006935">
    <property type="term" value="P:chemotaxis"/>
    <property type="evidence" value="ECO:0007669"/>
    <property type="project" value="UniProtKB-KW"/>
</dbReference>
<evidence type="ECO:0000256" key="5">
    <source>
        <dbReference type="ARBA" id="ARBA00022475"/>
    </source>
</evidence>
<keyword evidence="6" id="KW-0145">Chemotaxis</keyword>
<feature type="domain" description="Flagellar motor switch protein FliG middle" evidence="13">
    <location>
        <begin position="140"/>
        <end position="210"/>
    </location>
</feature>
<dbReference type="GO" id="GO:0005886">
    <property type="term" value="C:plasma membrane"/>
    <property type="evidence" value="ECO:0007669"/>
    <property type="project" value="UniProtKB-SubCell"/>
</dbReference>
<dbReference type="Gene3D" id="1.10.220.30">
    <property type="match status" value="3"/>
</dbReference>
<evidence type="ECO:0000256" key="11">
    <source>
        <dbReference type="SAM" id="MobiDB-lite"/>
    </source>
</evidence>
<dbReference type="InterPro" id="IPR032779">
    <property type="entry name" value="FliG_M"/>
</dbReference>
<keyword evidence="8" id="KW-0472">Membrane</keyword>
<dbReference type="GO" id="GO:0009425">
    <property type="term" value="C:bacterial-type flagellum basal body"/>
    <property type="evidence" value="ECO:0007669"/>
    <property type="project" value="UniProtKB-SubCell"/>
</dbReference>
<evidence type="ECO:0000256" key="6">
    <source>
        <dbReference type="ARBA" id="ARBA00022500"/>
    </source>
</evidence>